<evidence type="ECO:0000256" key="7">
    <source>
        <dbReference type="ARBA" id="ARBA00023136"/>
    </source>
</evidence>
<keyword evidence="6 10" id="KW-1133">Transmembrane helix</keyword>
<feature type="transmembrane region" description="Helical" evidence="10">
    <location>
        <begin position="45"/>
        <end position="68"/>
    </location>
</feature>
<keyword evidence="11" id="KW-0969">Cilium</keyword>
<dbReference type="PANTHER" id="PTHR30065:SF8">
    <property type="entry name" value="FLAGELLAR BIOSYNTHETIC PROTEIN FLIR"/>
    <property type="match status" value="1"/>
</dbReference>
<dbReference type="InterPro" id="IPR006303">
    <property type="entry name" value="FliR"/>
</dbReference>
<evidence type="ECO:0000256" key="5">
    <source>
        <dbReference type="ARBA" id="ARBA00022692"/>
    </source>
</evidence>
<evidence type="ECO:0000256" key="8">
    <source>
        <dbReference type="ARBA" id="ARBA00023143"/>
    </source>
</evidence>
<evidence type="ECO:0000256" key="4">
    <source>
        <dbReference type="ARBA" id="ARBA00022475"/>
    </source>
</evidence>
<comment type="similarity">
    <text evidence="2 10">Belongs to the FliR/MopE/SpaR family.</text>
</comment>
<keyword evidence="5 10" id="KW-0812">Transmembrane</keyword>
<evidence type="ECO:0000256" key="3">
    <source>
        <dbReference type="ARBA" id="ARBA00021717"/>
    </source>
</evidence>
<evidence type="ECO:0000313" key="11">
    <source>
        <dbReference type="EMBL" id="AEO07906.1"/>
    </source>
</evidence>
<keyword evidence="7 10" id="KW-0472">Membrane</keyword>
<dbReference type="GO" id="GO:0006605">
    <property type="term" value="P:protein targeting"/>
    <property type="evidence" value="ECO:0007669"/>
    <property type="project" value="UniProtKB-UniRule"/>
</dbReference>
<organism evidence="11 12">
    <name type="scientific">Buchnera aphidicola str. Ua</name>
    <name type="common">Uroleucon ambrosiae</name>
    <dbReference type="NCBI Taxonomy" id="1005057"/>
    <lineage>
        <taxon>Bacteria</taxon>
        <taxon>Pseudomonadati</taxon>
        <taxon>Pseudomonadota</taxon>
        <taxon>Gammaproteobacteria</taxon>
        <taxon>Enterobacterales</taxon>
        <taxon>Erwiniaceae</taxon>
        <taxon>Buchnera</taxon>
    </lineage>
</organism>
<comment type="subcellular location">
    <subcellularLocation>
        <location evidence="10">Cell membrane</location>
        <topology evidence="10">Multi-pass membrane protein</topology>
    </subcellularLocation>
    <subcellularLocation>
        <location evidence="10">Bacterial flagellum basal body</location>
    </subcellularLocation>
</comment>
<dbReference type="eggNOG" id="COG1684">
    <property type="taxonomic scope" value="Bacteria"/>
</dbReference>
<dbReference type="PATRIC" id="fig|1005057.4.peg.72"/>
<dbReference type="RefSeq" id="WP_014499810.1">
    <property type="nucleotide sequence ID" value="NC_017259.1"/>
</dbReference>
<evidence type="ECO:0000256" key="2">
    <source>
        <dbReference type="ARBA" id="ARBA00009772"/>
    </source>
</evidence>
<keyword evidence="4 10" id="KW-1003">Cell membrane</keyword>
<keyword evidence="11" id="KW-0282">Flagellum</keyword>
<dbReference type="InterPro" id="IPR002010">
    <property type="entry name" value="T3SS_IM_R"/>
</dbReference>
<dbReference type="KEGG" id="buh:BUAMB_079"/>
<evidence type="ECO:0000256" key="10">
    <source>
        <dbReference type="RuleBase" id="RU362071"/>
    </source>
</evidence>
<feature type="transmembrane region" description="Helical" evidence="10">
    <location>
        <begin position="211"/>
        <end position="233"/>
    </location>
</feature>
<keyword evidence="11" id="KW-0966">Cell projection</keyword>
<feature type="transmembrane region" description="Helical" evidence="10">
    <location>
        <begin position="74"/>
        <end position="95"/>
    </location>
</feature>
<dbReference type="PANTHER" id="PTHR30065">
    <property type="entry name" value="FLAGELLAR BIOSYNTHETIC PROTEIN FLIR"/>
    <property type="match status" value="1"/>
</dbReference>
<dbReference type="Proteomes" id="UP000006139">
    <property type="component" value="Chromosome"/>
</dbReference>
<evidence type="ECO:0000256" key="6">
    <source>
        <dbReference type="ARBA" id="ARBA00022989"/>
    </source>
</evidence>
<protein>
    <recommendedName>
        <fullName evidence="3 9">Flagellar biosynthetic protein FliR</fullName>
    </recommendedName>
</protein>
<keyword evidence="8 10" id="KW-0975">Bacterial flagellum</keyword>
<comment type="function">
    <text evidence="1 10">Role in flagellar biosynthesis.</text>
</comment>
<dbReference type="GO" id="GO:0044780">
    <property type="term" value="P:bacterial-type flagellum assembly"/>
    <property type="evidence" value="ECO:0007669"/>
    <property type="project" value="UniProtKB-UniRule"/>
</dbReference>
<proteinExistence type="inferred from homology"/>
<dbReference type="OrthoDB" id="9797790at2"/>
<dbReference type="PRINTS" id="PR00953">
    <property type="entry name" value="TYPE3IMRPROT"/>
</dbReference>
<accession>G2LNW9</accession>
<gene>
    <name evidence="11" type="primary">fliR</name>
    <name evidence="11" type="ORF">BUAMB_079</name>
</gene>
<dbReference type="GO" id="GO:0005886">
    <property type="term" value="C:plasma membrane"/>
    <property type="evidence" value="ECO:0007669"/>
    <property type="project" value="UniProtKB-SubCell"/>
</dbReference>
<dbReference type="EMBL" id="CP002648">
    <property type="protein sequence ID" value="AEO07906.1"/>
    <property type="molecule type" value="Genomic_DNA"/>
</dbReference>
<sequence length="258" mass="29553">MLTFNSLELMTFISNCFWPMVRILSFLSVIPIFNNKILNKKNKIILSGIISWLIAPFLPEVHTILFSYFGLLLFIQQILIGCVLGFVAQFLFIAINLAGEVISLQMGLSFSVIFSNNIHLGNSIISRLLNILTLFFFLVLDTHLHLISILIDSFYSIPIDSYFLNANIFFVLLKFSSYFFFNGIIFILPIIIILLVLSCMMGLLNRLSPQISIFSIGFPLNLFIGILVLYFLIPNILPFFEHLMNELIIFITNTFIQI</sequence>
<dbReference type="NCBIfam" id="TIGR01400">
    <property type="entry name" value="fliR"/>
    <property type="match status" value="1"/>
</dbReference>
<reference evidence="11 12" key="1">
    <citation type="journal article" date="2011" name="PLoS Genet.">
        <title>Sequence conservation and functional constraint on intergenic spacers in reduced genomes of the obligate symbiont buchnera.</title>
        <authorList>
            <person name="Degnan P.H."/>
            <person name="Ochman H."/>
            <person name="Moran N.A."/>
        </authorList>
    </citation>
    <scope>NUCLEOTIDE SEQUENCE [LARGE SCALE GENOMIC DNA]</scope>
    <source>
        <strain evidence="11 12">Ua</strain>
    </source>
</reference>
<dbReference type="HOGENOM" id="CLU_063626_4_1_6"/>
<feature type="transmembrane region" description="Helical" evidence="10">
    <location>
        <begin position="186"/>
        <end position="204"/>
    </location>
</feature>
<evidence type="ECO:0000256" key="1">
    <source>
        <dbReference type="ARBA" id="ARBA00002578"/>
    </source>
</evidence>
<dbReference type="Pfam" id="PF01311">
    <property type="entry name" value="Bac_export_1"/>
    <property type="match status" value="1"/>
</dbReference>
<feature type="transmembrane region" description="Helical" evidence="10">
    <location>
        <begin position="12"/>
        <end position="33"/>
    </location>
</feature>
<dbReference type="GO" id="GO:0009425">
    <property type="term" value="C:bacterial-type flagellum basal body"/>
    <property type="evidence" value="ECO:0007669"/>
    <property type="project" value="UniProtKB-SubCell"/>
</dbReference>
<dbReference type="STRING" id="1005057.BUAMB_079"/>
<dbReference type="AlphaFoldDB" id="G2LNW9"/>
<name>G2LNW9_BUCUM</name>
<evidence type="ECO:0000313" key="12">
    <source>
        <dbReference type="Proteomes" id="UP000006139"/>
    </source>
</evidence>
<evidence type="ECO:0000256" key="9">
    <source>
        <dbReference type="NCBIfam" id="TIGR01400"/>
    </source>
</evidence>